<keyword evidence="5 8" id="KW-1133">Transmembrane helix</keyword>
<dbReference type="PANTHER" id="PTHR11040:SF35">
    <property type="entry name" value="ZINC TRANSPORTER 5"/>
    <property type="match status" value="1"/>
</dbReference>
<organism evidence="9 10">
    <name type="scientific">Aquilegia coerulea</name>
    <name type="common">Rocky mountain columbine</name>
    <dbReference type="NCBI Taxonomy" id="218851"/>
    <lineage>
        <taxon>Eukaryota</taxon>
        <taxon>Viridiplantae</taxon>
        <taxon>Streptophyta</taxon>
        <taxon>Embryophyta</taxon>
        <taxon>Tracheophyta</taxon>
        <taxon>Spermatophyta</taxon>
        <taxon>Magnoliopsida</taxon>
        <taxon>Ranunculales</taxon>
        <taxon>Ranunculaceae</taxon>
        <taxon>Thalictroideae</taxon>
        <taxon>Aquilegia</taxon>
    </lineage>
</organism>
<evidence type="ECO:0000256" key="7">
    <source>
        <dbReference type="ARBA" id="ARBA00023136"/>
    </source>
</evidence>
<protein>
    <submittedName>
        <fullName evidence="9">Uncharacterized protein</fullName>
    </submittedName>
</protein>
<dbReference type="OrthoDB" id="448280at2759"/>
<dbReference type="AlphaFoldDB" id="A0A2G5EL47"/>
<comment type="subcellular location">
    <subcellularLocation>
        <location evidence="1 8">Membrane</location>
        <topology evidence="1 8">Multi-pass membrane protein</topology>
    </subcellularLocation>
</comment>
<name>A0A2G5EL47_AQUCA</name>
<keyword evidence="10" id="KW-1185">Reference proteome</keyword>
<keyword evidence="3 8" id="KW-0813">Transport</keyword>
<dbReference type="EMBL" id="KZ305024">
    <property type="protein sequence ID" value="PIA56484.1"/>
    <property type="molecule type" value="Genomic_DNA"/>
</dbReference>
<reference evidence="9 10" key="1">
    <citation type="submission" date="2017-09" db="EMBL/GenBank/DDBJ databases">
        <title>WGS assembly of Aquilegia coerulea Goldsmith.</title>
        <authorList>
            <person name="Hodges S."/>
            <person name="Kramer E."/>
            <person name="Nordborg M."/>
            <person name="Tomkins J."/>
            <person name="Borevitz J."/>
            <person name="Derieg N."/>
            <person name="Yan J."/>
            <person name="Mihaltcheva S."/>
            <person name="Hayes R.D."/>
            <person name="Rokhsar D."/>
        </authorList>
    </citation>
    <scope>NUCLEOTIDE SEQUENCE [LARGE SCALE GENOMIC DNA]</scope>
    <source>
        <strain evidence="10">cv. Goldsmith</strain>
    </source>
</reference>
<evidence type="ECO:0000313" key="9">
    <source>
        <dbReference type="EMBL" id="PIA56484.1"/>
    </source>
</evidence>
<feature type="transmembrane region" description="Helical" evidence="8">
    <location>
        <begin position="89"/>
        <end position="108"/>
    </location>
</feature>
<gene>
    <name evidence="9" type="ORF">AQUCO_00700664v1</name>
</gene>
<evidence type="ECO:0000256" key="4">
    <source>
        <dbReference type="ARBA" id="ARBA00022692"/>
    </source>
</evidence>
<proteinExistence type="inferred from homology"/>
<dbReference type="InParanoid" id="A0A2G5EL47"/>
<comment type="caution">
    <text evidence="8">Lacks conserved residue(s) required for the propagation of feature annotation.</text>
</comment>
<dbReference type="NCBIfam" id="TIGR00820">
    <property type="entry name" value="zip"/>
    <property type="match status" value="1"/>
</dbReference>
<dbReference type="Proteomes" id="UP000230069">
    <property type="component" value="Unassembled WGS sequence"/>
</dbReference>
<dbReference type="STRING" id="218851.A0A2G5EL47"/>
<dbReference type="InterPro" id="IPR004698">
    <property type="entry name" value="Zn/Fe_permease_fun/pln"/>
</dbReference>
<feature type="transmembrane region" description="Helical" evidence="8">
    <location>
        <begin position="258"/>
        <end position="277"/>
    </location>
</feature>
<dbReference type="Pfam" id="PF02535">
    <property type="entry name" value="Zip"/>
    <property type="match status" value="1"/>
</dbReference>
<feature type="transmembrane region" description="Helical" evidence="8">
    <location>
        <begin position="298"/>
        <end position="319"/>
    </location>
</feature>
<evidence type="ECO:0000256" key="6">
    <source>
        <dbReference type="ARBA" id="ARBA00023065"/>
    </source>
</evidence>
<dbReference type="FunCoup" id="A0A2G5EL47">
    <property type="interactions" value="2261"/>
</dbReference>
<evidence type="ECO:0000256" key="1">
    <source>
        <dbReference type="ARBA" id="ARBA00004141"/>
    </source>
</evidence>
<comment type="similarity">
    <text evidence="2 8">Belongs to the ZIP transporter (TC 2.A.5) family.</text>
</comment>
<dbReference type="InterPro" id="IPR003689">
    <property type="entry name" value="ZIP"/>
</dbReference>
<dbReference type="PANTHER" id="PTHR11040">
    <property type="entry name" value="ZINC/IRON TRANSPORTER"/>
    <property type="match status" value="1"/>
</dbReference>
<accession>A0A2G5EL47</accession>
<evidence type="ECO:0000313" key="10">
    <source>
        <dbReference type="Proteomes" id="UP000230069"/>
    </source>
</evidence>
<feature type="transmembrane region" description="Helical" evidence="8">
    <location>
        <begin position="47"/>
        <end position="69"/>
    </location>
</feature>
<feature type="transmembrane region" description="Helical" evidence="8">
    <location>
        <begin position="12"/>
        <end position="35"/>
    </location>
</feature>
<keyword evidence="4 8" id="KW-0812">Transmembrane</keyword>
<sequence length="320" mass="34049">TKDHENKTKVLYFKLGAALSIFVFGGLGVYLPFLAKRFPSCKPGTDFFDMIKAFAAGVILATGCVHVLPDAFASLTSPRLGKPWSTFNVAGFTLMMGLLGALVLELVVESYYGKAHSCKAQQGKANEKDIEQGDQEHVHVHTHATHGHTHGSLGGSDENQLIRHRVISQVLELGIVVHSVVIGIALGASEESSEIKTLLIALSFHQLFEGMGLGGCISEAQFKTIRNVIMGITFAITTPIGVGIGIGISSVYKENSPTALIVEGILNAASAGILIYMAMVDMISPSIRSQKVQGNIKLMILVCGSLFLGAGLMSLLALWA</sequence>
<keyword evidence="6 8" id="KW-0406">Ion transport</keyword>
<feature type="transmembrane region" description="Helical" evidence="8">
    <location>
        <begin position="228"/>
        <end position="252"/>
    </location>
</feature>
<dbReference type="GO" id="GO:0005886">
    <property type="term" value="C:plasma membrane"/>
    <property type="evidence" value="ECO:0007669"/>
    <property type="project" value="TreeGrafter"/>
</dbReference>
<evidence type="ECO:0000256" key="5">
    <source>
        <dbReference type="ARBA" id="ARBA00022989"/>
    </source>
</evidence>
<dbReference type="GO" id="GO:0005385">
    <property type="term" value="F:zinc ion transmembrane transporter activity"/>
    <property type="evidence" value="ECO:0007669"/>
    <property type="project" value="InterPro"/>
</dbReference>
<keyword evidence="7 8" id="KW-0472">Membrane</keyword>
<evidence type="ECO:0000256" key="2">
    <source>
        <dbReference type="ARBA" id="ARBA00006939"/>
    </source>
</evidence>
<feature type="non-terminal residue" evidence="9">
    <location>
        <position position="1"/>
    </location>
</feature>
<evidence type="ECO:0000256" key="8">
    <source>
        <dbReference type="RuleBase" id="RU362088"/>
    </source>
</evidence>
<evidence type="ECO:0000256" key="3">
    <source>
        <dbReference type="ARBA" id="ARBA00022448"/>
    </source>
</evidence>